<evidence type="ECO:0000256" key="1">
    <source>
        <dbReference type="ARBA" id="ARBA00022553"/>
    </source>
</evidence>
<dbReference type="AlphaFoldDB" id="A0A1I2XKV2"/>
<dbReference type="EMBL" id="FOPC01000020">
    <property type="protein sequence ID" value="SFH14124.1"/>
    <property type="molecule type" value="Genomic_DNA"/>
</dbReference>
<evidence type="ECO:0000313" key="6">
    <source>
        <dbReference type="EMBL" id="SFH14124.1"/>
    </source>
</evidence>
<evidence type="ECO:0000313" key="7">
    <source>
        <dbReference type="Proteomes" id="UP000199642"/>
    </source>
</evidence>
<dbReference type="NCBIfam" id="NF042991">
    <property type="entry name" value="alk_phos_PafA"/>
    <property type="match status" value="1"/>
</dbReference>
<dbReference type="Proteomes" id="UP000199642">
    <property type="component" value="Unassembled WGS sequence"/>
</dbReference>
<organism evidence="6 7">
    <name type="scientific">Algoriphagus hitonicola</name>
    <dbReference type="NCBI Taxonomy" id="435880"/>
    <lineage>
        <taxon>Bacteria</taxon>
        <taxon>Pseudomonadati</taxon>
        <taxon>Bacteroidota</taxon>
        <taxon>Cytophagia</taxon>
        <taxon>Cytophagales</taxon>
        <taxon>Cyclobacteriaceae</taxon>
        <taxon>Algoriphagus</taxon>
    </lineage>
</organism>
<evidence type="ECO:0000256" key="3">
    <source>
        <dbReference type="ARBA" id="ARBA00022729"/>
    </source>
</evidence>
<protein>
    <submittedName>
        <fullName evidence="6">Type I phosphodiesterase / nucleotide pyrophosphatase</fullName>
    </submittedName>
</protein>
<feature type="active site" description="Phosphothreonine intermediate" evidence="4">
    <location>
        <position position="90"/>
    </location>
</feature>
<evidence type="ECO:0000256" key="4">
    <source>
        <dbReference type="PIRSR" id="PIRSR031924-50"/>
    </source>
</evidence>
<dbReference type="STRING" id="435880.SAMN04487988_12019"/>
<dbReference type="PANTHER" id="PTHR10151:SF120">
    <property type="entry name" value="BIS(5'-ADENOSYL)-TRIPHOSPHATASE"/>
    <property type="match status" value="1"/>
</dbReference>
<dbReference type="Pfam" id="PF01663">
    <property type="entry name" value="Phosphodiest"/>
    <property type="match status" value="1"/>
</dbReference>
<accession>A0A1I2XKV2</accession>
<keyword evidence="3" id="KW-0732">Signal</keyword>
<dbReference type="InterPro" id="IPR002591">
    <property type="entry name" value="Phosphodiest/P_Trfase"/>
</dbReference>
<dbReference type="SUPFAM" id="SSF53649">
    <property type="entry name" value="Alkaline phosphatase-like"/>
    <property type="match status" value="1"/>
</dbReference>
<dbReference type="Gene3D" id="3.40.720.10">
    <property type="entry name" value="Alkaline Phosphatase, subunit A"/>
    <property type="match status" value="1"/>
</dbReference>
<sequence>MRSLSLERQTVLKMKKTILLGVLFSLISISILAQETAQKPKIIVGIVVDQMRQEYFYKFSENYTEGGFKRLLRDGFEMKNGHYNYIPTYTGPGHASVYTGTTPATHGIIGNNWYVRSLNKSIYCASDSTVTHVGGTPMSGEISPRNLLTTTITDELRFSTNKRSKVVAVAIKDRGASLPGGHLGDAYWYDSNNGEFMTSTYYYEELPKWVKDFNSKKQVDQYLDQTWEPLLPTEKYVNSIDDNNDFEAPFIGKETPTFPYDLASLKEDNGGYGMVASTPYGNSLTLDFAYAAIEGEKLGQGEDTDFLAVSFSSPDYIGHRFGPSSKELEDNYIRLDREMEKFLNFLDEEYGKDNYLVFLSADHGVADIATYMQSENVPAGNINTGYILGQLRGYTSQVYGEGNWIINGSNDQIFLNHKLAKDKGVDIVAMQNDLADFLLRFNGIKEVYTANAMRNTSFDQHRPNLLQMGYNHKASGDLLIIYEPAWLAGGARGTTHGTGFTYDTHVPILFYGWGIKSGHSTRYATVTDIAPTLSMLLNIRLPNGATGEPIHELFN</sequence>
<dbReference type="CDD" id="cd16016">
    <property type="entry name" value="AP-SPAP"/>
    <property type="match status" value="1"/>
</dbReference>
<evidence type="ECO:0000256" key="5">
    <source>
        <dbReference type="PIRSR" id="PIRSR031924-51"/>
    </source>
</evidence>
<keyword evidence="1 4" id="KW-0597">Phosphoprotein</keyword>
<feature type="binding site" evidence="5">
    <location>
        <position position="111"/>
    </location>
    <ligand>
        <name>substrate</name>
    </ligand>
</feature>
<dbReference type="Gene3D" id="3.30.1360.150">
    <property type="match status" value="1"/>
</dbReference>
<dbReference type="GO" id="GO:0004035">
    <property type="term" value="F:alkaline phosphatase activity"/>
    <property type="evidence" value="ECO:0007669"/>
    <property type="project" value="InterPro"/>
</dbReference>
<proteinExistence type="predicted"/>
<feature type="binding site" evidence="5">
    <location>
        <begin position="172"/>
        <end position="174"/>
    </location>
    <ligand>
        <name>substrate</name>
    </ligand>
</feature>
<keyword evidence="7" id="KW-1185">Reference proteome</keyword>
<gene>
    <name evidence="6" type="ORF">SAMN04487988_12019</name>
</gene>
<dbReference type="PANTHER" id="PTHR10151">
    <property type="entry name" value="ECTONUCLEOTIDE PYROPHOSPHATASE/PHOSPHODIESTERASE"/>
    <property type="match status" value="1"/>
</dbReference>
<dbReference type="InterPro" id="IPR026263">
    <property type="entry name" value="Alkaline_phosphatase_prok"/>
</dbReference>
<name>A0A1I2XKV2_9BACT</name>
<dbReference type="GO" id="GO:0046872">
    <property type="term" value="F:metal ion binding"/>
    <property type="evidence" value="ECO:0007669"/>
    <property type="project" value="UniProtKB-KW"/>
</dbReference>
<keyword evidence="2" id="KW-0479">Metal-binding</keyword>
<dbReference type="InterPro" id="IPR017850">
    <property type="entry name" value="Alkaline_phosphatase_core_sf"/>
</dbReference>
<reference evidence="7" key="1">
    <citation type="submission" date="2016-10" db="EMBL/GenBank/DDBJ databases">
        <authorList>
            <person name="Varghese N."/>
            <person name="Submissions S."/>
        </authorList>
    </citation>
    <scope>NUCLEOTIDE SEQUENCE [LARGE SCALE GENOMIC DNA]</scope>
    <source>
        <strain evidence="7">DSM 19315</strain>
    </source>
</reference>
<dbReference type="PIRSF" id="PIRSF031924">
    <property type="entry name" value="Pi-irrepressible_AP"/>
    <property type="match status" value="1"/>
</dbReference>
<evidence type="ECO:0000256" key="2">
    <source>
        <dbReference type="ARBA" id="ARBA00022723"/>
    </source>
</evidence>